<gene>
    <name evidence="3" type="ORF">E4191_02655</name>
</gene>
<dbReference type="InterPro" id="IPR007507">
    <property type="entry name" value="Glycos_transf_N"/>
</dbReference>
<comment type="similarity">
    <text evidence="1">Belongs to the glycosyltransferase group 1 family.</text>
</comment>
<evidence type="ECO:0000313" key="4">
    <source>
        <dbReference type="Proteomes" id="UP000296374"/>
    </source>
</evidence>
<comment type="pathway">
    <text evidence="1">Bacterial outer membrane biogenesis; LPS core biosynthesis.</text>
</comment>
<dbReference type="GO" id="GO:0043842">
    <property type="term" value="F:Kdo transferase activity"/>
    <property type="evidence" value="ECO:0007669"/>
    <property type="project" value="UniProtKB-EC"/>
</dbReference>
<dbReference type="Pfam" id="PF04413">
    <property type="entry name" value="Glycos_transf_N"/>
    <property type="match status" value="1"/>
</dbReference>
<dbReference type="EC" id="2.4.99.12" evidence="1"/>
<dbReference type="PANTHER" id="PTHR42755">
    <property type="entry name" value="3-DEOXY-MANNO-OCTULOSONATE CYTIDYLYLTRANSFERASE"/>
    <property type="match status" value="1"/>
</dbReference>
<dbReference type="Proteomes" id="UP000296374">
    <property type="component" value="Chromosome"/>
</dbReference>
<evidence type="ECO:0000313" key="3">
    <source>
        <dbReference type="EMBL" id="QBX33741.1"/>
    </source>
</evidence>
<dbReference type="PANTHER" id="PTHR42755:SF1">
    <property type="entry name" value="3-DEOXY-D-MANNO-OCTULOSONIC ACID TRANSFERASE, MITOCHONDRIAL-RELATED"/>
    <property type="match status" value="1"/>
</dbReference>
<comment type="function">
    <text evidence="1">Involved in lipopolysaccharide (LPS) biosynthesis. Catalyzes the transfer of 3-deoxy-D-manno-octulosonate (Kdo) residue(s) from CMP-Kdo to lipid IV(A), the tetraacyldisaccharide-1,4'-bisphosphate precursor of lipid A.</text>
</comment>
<organism evidence="3 4">
    <name type="scientific">Paracoccus liaowanqingii</name>
    <dbReference type="NCBI Taxonomy" id="2560053"/>
    <lineage>
        <taxon>Bacteria</taxon>
        <taxon>Pseudomonadati</taxon>
        <taxon>Pseudomonadota</taxon>
        <taxon>Alphaproteobacteria</taxon>
        <taxon>Rhodobacterales</taxon>
        <taxon>Paracoccaceae</taxon>
        <taxon>Paracoccus</taxon>
    </lineage>
</organism>
<dbReference type="GO" id="GO:0009244">
    <property type="term" value="P:lipopolysaccharide core region biosynthetic process"/>
    <property type="evidence" value="ECO:0007669"/>
    <property type="project" value="UniProtKB-UniRule"/>
</dbReference>
<sequence length="404" mass="42766">MSGSGLGQLGLWLHLRGRRGQAPGLPPIPQGSGPVLVLHVSPDASGAEPQILRRLTRARPQLRLVRLCAEEAEADDPADDPVLVAQLLDRARPGAVLLLGTALPAALIAAAATRQIPVLLAEFRVGPRDLAWGLQGGMRRQLLAQVAAVMLTDAASLGLSRRLSLPAAKLAMTGPVSEIREPLHCSETERVSMAQQMNGRHAWFAASLPAPEEAVVLEAHQAALRRSHRALLILAPRDPARIDALARDIEAGGLTVARRSEDEDFGDEIQVLLTDGPTEMGLWYRLAPVSFMGGTLCGDEAAMRHPFEPAALGSAIVHGTEAGPFRTEWQQLDGAQAARQVRGPEDLCQAIADLTQPEPIATLASNAWTVSTGGADVAIRIADRVLAALDAPRPAAAPRESLPA</sequence>
<dbReference type="GO" id="GO:0005886">
    <property type="term" value="C:plasma membrane"/>
    <property type="evidence" value="ECO:0007669"/>
    <property type="project" value="UniProtKB-SubCell"/>
</dbReference>
<protein>
    <recommendedName>
        <fullName evidence="1">3-deoxy-D-manno-octulosonic acid transferase</fullName>
        <shortName evidence="1">Kdo transferase</shortName>
        <ecNumber evidence="1">2.4.99.12</ecNumber>
    </recommendedName>
    <alternativeName>
        <fullName evidence="1">Lipid IV(A) 3-deoxy-D-manno-octulosonic acid transferase</fullName>
    </alternativeName>
</protein>
<dbReference type="KEGG" id="plia:E4191_02655"/>
<dbReference type="RefSeq" id="WP_135312037.1">
    <property type="nucleotide sequence ID" value="NZ_CP038439.1"/>
</dbReference>
<comment type="subcellular location">
    <subcellularLocation>
        <location evidence="1">Cell membrane</location>
    </subcellularLocation>
</comment>
<keyword evidence="1" id="KW-0448">Lipopolysaccharide biosynthesis</keyword>
<keyword evidence="1" id="KW-1003">Cell membrane</keyword>
<feature type="domain" description="3-deoxy-D-manno-octulosonic-acid transferase N-terminal" evidence="2">
    <location>
        <begin position="77"/>
        <end position="174"/>
    </location>
</feature>
<dbReference type="InterPro" id="IPR039901">
    <property type="entry name" value="Kdotransferase"/>
</dbReference>
<dbReference type="GO" id="GO:0009245">
    <property type="term" value="P:lipid A biosynthetic process"/>
    <property type="evidence" value="ECO:0007669"/>
    <property type="project" value="TreeGrafter"/>
</dbReference>
<accession>A0A4P7HKX3</accession>
<dbReference type="AlphaFoldDB" id="A0A4P7HKX3"/>
<evidence type="ECO:0000259" key="2">
    <source>
        <dbReference type="Pfam" id="PF04413"/>
    </source>
</evidence>
<reference evidence="4" key="1">
    <citation type="submission" date="2019-03" db="EMBL/GenBank/DDBJ databases">
        <authorList>
            <person name="Li J."/>
        </authorList>
    </citation>
    <scope>NUCLEOTIDE SEQUENCE [LARGE SCALE GENOMIC DNA]</scope>
    <source>
        <strain evidence="4">2251</strain>
    </source>
</reference>
<dbReference type="EMBL" id="CP038439">
    <property type="protein sequence ID" value="QBX33741.1"/>
    <property type="molecule type" value="Genomic_DNA"/>
</dbReference>
<name>A0A4P7HKX3_9RHOB</name>
<keyword evidence="1 3" id="KW-0808">Transferase</keyword>
<dbReference type="UniPathway" id="UPA00958"/>
<comment type="catalytic activity">
    <reaction evidence="1">
        <text>lipid IVA (E. coli) + CMP-3-deoxy-beta-D-manno-octulosonate = alpha-Kdo-(2-&gt;6)-lipid IVA (E. coli) + CMP + H(+)</text>
        <dbReference type="Rhea" id="RHEA:28066"/>
        <dbReference type="ChEBI" id="CHEBI:15378"/>
        <dbReference type="ChEBI" id="CHEBI:58603"/>
        <dbReference type="ChEBI" id="CHEBI:60364"/>
        <dbReference type="ChEBI" id="CHEBI:60377"/>
        <dbReference type="ChEBI" id="CHEBI:85987"/>
        <dbReference type="EC" id="2.4.99.12"/>
    </reaction>
</comment>
<evidence type="ECO:0000256" key="1">
    <source>
        <dbReference type="RuleBase" id="RU365103"/>
    </source>
</evidence>
<proteinExistence type="inferred from homology"/>
<keyword evidence="1" id="KW-0472">Membrane</keyword>
<dbReference type="Gene3D" id="3.40.50.2000">
    <property type="entry name" value="Glycogen Phosphorylase B"/>
    <property type="match status" value="1"/>
</dbReference>